<evidence type="ECO:0000256" key="1">
    <source>
        <dbReference type="SAM" id="MobiDB-lite"/>
    </source>
</evidence>
<dbReference type="EMBL" id="BLAY01000019">
    <property type="protein sequence ID" value="GET36907.1"/>
    <property type="molecule type" value="Genomic_DNA"/>
</dbReference>
<accession>A0AAV3X9D9</accession>
<evidence type="ECO:0000313" key="2">
    <source>
        <dbReference type="EMBL" id="GET36907.1"/>
    </source>
</evidence>
<feature type="region of interest" description="Disordered" evidence="1">
    <location>
        <begin position="1"/>
        <end position="25"/>
    </location>
</feature>
<evidence type="ECO:0000313" key="3">
    <source>
        <dbReference type="Proteomes" id="UP001050975"/>
    </source>
</evidence>
<dbReference type="AlphaFoldDB" id="A0AAV3X9D9"/>
<organism evidence="2 3">
    <name type="scientific">Microseira wollei NIES-4236</name>
    <dbReference type="NCBI Taxonomy" id="2530354"/>
    <lineage>
        <taxon>Bacteria</taxon>
        <taxon>Bacillati</taxon>
        <taxon>Cyanobacteriota</taxon>
        <taxon>Cyanophyceae</taxon>
        <taxon>Oscillatoriophycideae</taxon>
        <taxon>Aerosakkonematales</taxon>
        <taxon>Aerosakkonemataceae</taxon>
        <taxon>Microseira</taxon>
    </lineage>
</organism>
<sequence length="186" mass="20553">MVFPQSQVSLPPAEARGHSPGTPEHGFSVALNKYTTHQIEDVLMYRSDLQAGLHSGFPPSYTNTWTPDVSSTTEIPRTAPLPRLAYQSQILAYCETFSAWQPQCLSLFRHTISVPDRYTKCLKSNCILEFPRLSTTCFSGIAKSTNERYQTLCGSLFVPCLMAVKTAVSCFIPRINHGCSPTPGGF</sequence>
<evidence type="ECO:0008006" key="4">
    <source>
        <dbReference type="Google" id="ProtNLM"/>
    </source>
</evidence>
<protein>
    <recommendedName>
        <fullName evidence="4">FZ domain-containing protein</fullName>
    </recommendedName>
</protein>
<name>A0AAV3X9D9_9CYAN</name>
<keyword evidence="3" id="KW-1185">Reference proteome</keyword>
<gene>
    <name evidence="2" type="ORF">MiSe_16590</name>
</gene>
<proteinExistence type="predicted"/>
<comment type="caution">
    <text evidence="2">The sequence shown here is derived from an EMBL/GenBank/DDBJ whole genome shotgun (WGS) entry which is preliminary data.</text>
</comment>
<reference evidence="2" key="1">
    <citation type="submission" date="2019-10" db="EMBL/GenBank/DDBJ databases">
        <title>Draft genome sequece of Microseira wollei NIES-4236.</title>
        <authorList>
            <person name="Yamaguchi H."/>
            <person name="Suzuki S."/>
            <person name="Kawachi M."/>
        </authorList>
    </citation>
    <scope>NUCLEOTIDE SEQUENCE</scope>
    <source>
        <strain evidence="2">NIES-4236</strain>
    </source>
</reference>
<dbReference type="Proteomes" id="UP001050975">
    <property type="component" value="Unassembled WGS sequence"/>
</dbReference>